<keyword evidence="1" id="KW-1133">Transmembrane helix</keyword>
<reference evidence="3" key="1">
    <citation type="journal article" date="2014" name="Science">
        <title>Ancient hybridizations among the ancestral genomes of bread wheat.</title>
        <authorList>
            <consortium name="International Wheat Genome Sequencing Consortium,"/>
            <person name="Marcussen T."/>
            <person name="Sandve S.R."/>
            <person name="Heier L."/>
            <person name="Spannagl M."/>
            <person name="Pfeifer M."/>
            <person name="Jakobsen K.S."/>
            <person name="Wulff B.B."/>
            <person name="Steuernagel B."/>
            <person name="Mayer K.F."/>
            <person name="Olsen O.A."/>
        </authorList>
    </citation>
    <scope>NUCLEOTIDE SEQUENCE [LARGE SCALE GENOMIC DNA]</scope>
    <source>
        <strain evidence="3">cv. AL8/78</strain>
    </source>
</reference>
<proteinExistence type="predicted"/>
<name>A0A453RDV6_AEGTS</name>
<evidence type="ECO:0000256" key="1">
    <source>
        <dbReference type="SAM" id="Phobius"/>
    </source>
</evidence>
<reference evidence="2" key="4">
    <citation type="submission" date="2019-03" db="UniProtKB">
        <authorList>
            <consortium name="EnsemblPlants"/>
        </authorList>
    </citation>
    <scope>IDENTIFICATION</scope>
</reference>
<accession>A0A453RDV6</accession>
<dbReference type="Proteomes" id="UP000015105">
    <property type="component" value="Chromosome 7D"/>
</dbReference>
<dbReference type="EnsemblPlants" id="AET7Gv20554500.16">
    <property type="protein sequence ID" value="AET7Gv20554500.16"/>
    <property type="gene ID" value="AET7Gv20554500"/>
</dbReference>
<keyword evidence="1" id="KW-0812">Transmembrane</keyword>
<reference evidence="3" key="2">
    <citation type="journal article" date="2017" name="Nat. Plants">
        <title>The Aegilops tauschii genome reveals multiple impacts of transposons.</title>
        <authorList>
            <person name="Zhao G."/>
            <person name="Zou C."/>
            <person name="Li K."/>
            <person name="Wang K."/>
            <person name="Li T."/>
            <person name="Gao L."/>
            <person name="Zhang X."/>
            <person name="Wang H."/>
            <person name="Yang Z."/>
            <person name="Liu X."/>
            <person name="Jiang W."/>
            <person name="Mao L."/>
            <person name="Kong X."/>
            <person name="Jiao Y."/>
            <person name="Jia J."/>
        </authorList>
    </citation>
    <scope>NUCLEOTIDE SEQUENCE [LARGE SCALE GENOMIC DNA]</scope>
    <source>
        <strain evidence="3">cv. AL8/78</strain>
    </source>
</reference>
<sequence length="40" mass="4481">QILSRVENNQNISMAHNLGAVLLLAIISCVNQFHNLMFIT</sequence>
<reference evidence="2" key="3">
    <citation type="journal article" date="2017" name="Nature">
        <title>Genome sequence of the progenitor of the wheat D genome Aegilops tauschii.</title>
        <authorList>
            <person name="Luo M.C."/>
            <person name="Gu Y.Q."/>
            <person name="Puiu D."/>
            <person name="Wang H."/>
            <person name="Twardziok S.O."/>
            <person name="Deal K.R."/>
            <person name="Huo N."/>
            <person name="Zhu T."/>
            <person name="Wang L."/>
            <person name="Wang Y."/>
            <person name="McGuire P.E."/>
            <person name="Liu S."/>
            <person name="Long H."/>
            <person name="Ramasamy R.K."/>
            <person name="Rodriguez J.C."/>
            <person name="Van S.L."/>
            <person name="Yuan L."/>
            <person name="Wang Z."/>
            <person name="Xia Z."/>
            <person name="Xiao L."/>
            <person name="Anderson O.D."/>
            <person name="Ouyang S."/>
            <person name="Liang Y."/>
            <person name="Zimin A.V."/>
            <person name="Pertea G."/>
            <person name="Qi P."/>
            <person name="Bennetzen J.L."/>
            <person name="Dai X."/>
            <person name="Dawson M.W."/>
            <person name="Muller H.G."/>
            <person name="Kugler K."/>
            <person name="Rivarola-Duarte L."/>
            <person name="Spannagl M."/>
            <person name="Mayer K.F.X."/>
            <person name="Lu F.H."/>
            <person name="Bevan M.W."/>
            <person name="Leroy P."/>
            <person name="Li P."/>
            <person name="You F.M."/>
            <person name="Sun Q."/>
            <person name="Liu Z."/>
            <person name="Lyons E."/>
            <person name="Wicker T."/>
            <person name="Salzberg S.L."/>
            <person name="Devos K.M."/>
            <person name="Dvorak J."/>
        </authorList>
    </citation>
    <scope>NUCLEOTIDE SEQUENCE [LARGE SCALE GENOMIC DNA]</scope>
    <source>
        <strain evidence="2">cv. AL8/78</strain>
    </source>
</reference>
<organism evidence="2 3">
    <name type="scientific">Aegilops tauschii subsp. strangulata</name>
    <name type="common">Goatgrass</name>
    <dbReference type="NCBI Taxonomy" id="200361"/>
    <lineage>
        <taxon>Eukaryota</taxon>
        <taxon>Viridiplantae</taxon>
        <taxon>Streptophyta</taxon>
        <taxon>Embryophyta</taxon>
        <taxon>Tracheophyta</taxon>
        <taxon>Spermatophyta</taxon>
        <taxon>Magnoliopsida</taxon>
        <taxon>Liliopsida</taxon>
        <taxon>Poales</taxon>
        <taxon>Poaceae</taxon>
        <taxon>BOP clade</taxon>
        <taxon>Pooideae</taxon>
        <taxon>Triticodae</taxon>
        <taxon>Triticeae</taxon>
        <taxon>Triticinae</taxon>
        <taxon>Aegilops</taxon>
    </lineage>
</organism>
<reference evidence="2" key="5">
    <citation type="journal article" date="2021" name="G3 (Bethesda)">
        <title>Aegilops tauschii genome assembly Aet v5.0 features greater sequence contiguity and improved annotation.</title>
        <authorList>
            <person name="Wang L."/>
            <person name="Zhu T."/>
            <person name="Rodriguez J.C."/>
            <person name="Deal K.R."/>
            <person name="Dubcovsky J."/>
            <person name="McGuire P.E."/>
            <person name="Lux T."/>
            <person name="Spannagl M."/>
            <person name="Mayer K.F.X."/>
            <person name="Baldrich P."/>
            <person name="Meyers B.C."/>
            <person name="Huo N."/>
            <person name="Gu Y.Q."/>
            <person name="Zhou H."/>
            <person name="Devos K.M."/>
            <person name="Bennetzen J.L."/>
            <person name="Unver T."/>
            <person name="Budak H."/>
            <person name="Gulick P.J."/>
            <person name="Galiba G."/>
            <person name="Kalapos B."/>
            <person name="Nelson D.R."/>
            <person name="Li P."/>
            <person name="You F.M."/>
            <person name="Luo M.C."/>
            <person name="Dvorak J."/>
        </authorList>
    </citation>
    <scope>NUCLEOTIDE SEQUENCE [LARGE SCALE GENOMIC DNA]</scope>
    <source>
        <strain evidence="2">cv. AL8/78</strain>
    </source>
</reference>
<keyword evidence="3" id="KW-1185">Reference proteome</keyword>
<dbReference type="Gramene" id="AET7Gv20554500.16">
    <property type="protein sequence ID" value="AET7Gv20554500.16"/>
    <property type="gene ID" value="AET7Gv20554500"/>
</dbReference>
<feature type="transmembrane region" description="Helical" evidence="1">
    <location>
        <begin position="12"/>
        <end position="33"/>
    </location>
</feature>
<keyword evidence="1" id="KW-0472">Membrane</keyword>
<dbReference type="AlphaFoldDB" id="A0A453RDV6"/>
<evidence type="ECO:0000313" key="2">
    <source>
        <dbReference type="EnsemblPlants" id="AET7Gv20554500.16"/>
    </source>
</evidence>
<protein>
    <submittedName>
        <fullName evidence="2">Uncharacterized protein</fullName>
    </submittedName>
</protein>
<evidence type="ECO:0000313" key="3">
    <source>
        <dbReference type="Proteomes" id="UP000015105"/>
    </source>
</evidence>